<feature type="non-terminal residue" evidence="1">
    <location>
        <position position="68"/>
    </location>
</feature>
<name>A0A3B1APT3_9ZZZZ</name>
<evidence type="ECO:0008006" key="2">
    <source>
        <dbReference type="Google" id="ProtNLM"/>
    </source>
</evidence>
<accession>A0A3B1APT3</accession>
<evidence type="ECO:0000313" key="1">
    <source>
        <dbReference type="EMBL" id="VAX01874.1"/>
    </source>
</evidence>
<protein>
    <recommendedName>
        <fullName evidence="2">Nucleotide pyrophosphohydrolase</fullName>
    </recommendedName>
</protein>
<dbReference type="PANTHER" id="PTHR46523">
    <property type="entry name" value="DCTP PYROPHOSPHATASE 1"/>
    <property type="match status" value="1"/>
</dbReference>
<dbReference type="PANTHER" id="PTHR46523:SF1">
    <property type="entry name" value="DCTP PYROPHOSPHATASE 1"/>
    <property type="match status" value="1"/>
</dbReference>
<dbReference type="InterPro" id="IPR052555">
    <property type="entry name" value="dCTP_Pyrophosphatase"/>
</dbReference>
<dbReference type="EMBL" id="UOFW01000003">
    <property type="protein sequence ID" value="VAX01874.1"/>
    <property type="molecule type" value="Genomic_DNA"/>
</dbReference>
<dbReference type="AlphaFoldDB" id="A0A3B1APT3"/>
<organism evidence="1">
    <name type="scientific">hydrothermal vent metagenome</name>
    <dbReference type="NCBI Taxonomy" id="652676"/>
    <lineage>
        <taxon>unclassified sequences</taxon>
        <taxon>metagenomes</taxon>
        <taxon>ecological metagenomes</taxon>
    </lineage>
</organism>
<dbReference type="Gene3D" id="1.10.287.1080">
    <property type="entry name" value="MazG-like"/>
    <property type="match status" value="1"/>
</dbReference>
<reference evidence="1" key="1">
    <citation type="submission" date="2018-06" db="EMBL/GenBank/DDBJ databases">
        <authorList>
            <person name="Zhirakovskaya E."/>
        </authorList>
    </citation>
    <scope>NUCLEOTIDE SEQUENCE</scope>
</reference>
<gene>
    <name evidence="1" type="ORF">MNBD_ALPHA03-2111</name>
</gene>
<sequence>MEETELQNLTKRLLEFRDARDWKQFHSLKDLIISLNLEAGELLELTQWKDAKVFESISNEPDAKQRLE</sequence>
<dbReference type="SUPFAM" id="SSF101386">
    <property type="entry name" value="all-alpha NTP pyrophosphatases"/>
    <property type="match status" value="1"/>
</dbReference>
<proteinExistence type="predicted"/>